<protein>
    <submittedName>
        <fullName evidence="1">Uncharacterized protein</fullName>
    </submittedName>
</protein>
<dbReference type="AlphaFoldDB" id="A0A0E9QVP4"/>
<sequence length="93" mass="10395">MTTAKCVYCSHSQQEDLTVVMFTICLLCRSLDIYISSNPVRLNNNAFPSKNDSGPIHNLTASKSPVWYHEISTEGKLCVISKTDKQHYTGLSL</sequence>
<name>A0A0E9QVP4_ANGAN</name>
<evidence type="ECO:0000313" key="1">
    <source>
        <dbReference type="EMBL" id="JAH20522.1"/>
    </source>
</evidence>
<proteinExistence type="predicted"/>
<reference evidence="1" key="1">
    <citation type="submission" date="2014-11" db="EMBL/GenBank/DDBJ databases">
        <authorList>
            <person name="Amaro Gonzalez C."/>
        </authorList>
    </citation>
    <scope>NUCLEOTIDE SEQUENCE</scope>
</reference>
<reference evidence="1" key="2">
    <citation type="journal article" date="2015" name="Fish Shellfish Immunol.">
        <title>Early steps in the European eel (Anguilla anguilla)-Vibrio vulnificus interaction in the gills: Role of the RtxA13 toxin.</title>
        <authorList>
            <person name="Callol A."/>
            <person name="Pajuelo D."/>
            <person name="Ebbesson L."/>
            <person name="Teles M."/>
            <person name="MacKenzie S."/>
            <person name="Amaro C."/>
        </authorList>
    </citation>
    <scope>NUCLEOTIDE SEQUENCE</scope>
</reference>
<accession>A0A0E9QVP4</accession>
<dbReference type="EMBL" id="GBXM01088055">
    <property type="protein sequence ID" value="JAH20522.1"/>
    <property type="molecule type" value="Transcribed_RNA"/>
</dbReference>
<organism evidence="1">
    <name type="scientific">Anguilla anguilla</name>
    <name type="common">European freshwater eel</name>
    <name type="synonym">Muraena anguilla</name>
    <dbReference type="NCBI Taxonomy" id="7936"/>
    <lineage>
        <taxon>Eukaryota</taxon>
        <taxon>Metazoa</taxon>
        <taxon>Chordata</taxon>
        <taxon>Craniata</taxon>
        <taxon>Vertebrata</taxon>
        <taxon>Euteleostomi</taxon>
        <taxon>Actinopterygii</taxon>
        <taxon>Neopterygii</taxon>
        <taxon>Teleostei</taxon>
        <taxon>Anguilliformes</taxon>
        <taxon>Anguillidae</taxon>
        <taxon>Anguilla</taxon>
    </lineage>
</organism>